<evidence type="ECO:0000313" key="2">
    <source>
        <dbReference type="Proteomes" id="UP000194127"/>
    </source>
</evidence>
<protein>
    <submittedName>
        <fullName evidence="1">Uncharacterized protein</fullName>
    </submittedName>
</protein>
<evidence type="ECO:0000313" key="1">
    <source>
        <dbReference type="EMBL" id="OSX56428.1"/>
    </source>
</evidence>
<keyword evidence="2" id="KW-1185">Reference proteome</keyword>
<proteinExistence type="predicted"/>
<dbReference type="OrthoDB" id="3251687at2759"/>
<dbReference type="AlphaFoldDB" id="A0A1X6MJA8"/>
<dbReference type="RefSeq" id="XP_024333222.1">
    <property type="nucleotide sequence ID" value="XM_024481534.1"/>
</dbReference>
<dbReference type="STRING" id="670580.A0A1X6MJA8"/>
<dbReference type="Proteomes" id="UP000194127">
    <property type="component" value="Unassembled WGS sequence"/>
</dbReference>
<reference evidence="1 2" key="1">
    <citation type="submission" date="2017-04" db="EMBL/GenBank/DDBJ databases">
        <title>Genome Sequence of the Model Brown-Rot Fungus Postia placenta SB12.</title>
        <authorList>
            <consortium name="DOE Joint Genome Institute"/>
            <person name="Gaskell J."/>
            <person name="Kersten P."/>
            <person name="Larrondo L.F."/>
            <person name="Canessa P."/>
            <person name="Martinez D."/>
            <person name="Hibbett D."/>
            <person name="Schmoll M."/>
            <person name="Kubicek C.P."/>
            <person name="Martinez A.T."/>
            <person name="Yadav J."/>
            <person name="Master E."/>
            <person name="Magnuson J.K."/>
            <person name="James T."/>
            <person name="Yaver D."/>
            <person name="Berka R."/>
            <person name="Labutti K."/>
            <person name="Lipzen A."/>
            <person name="Aerts A."/>
            <person name="Barry K."/>
            <person name="Henrissat B."/>
            <person name="Blanchette R."/>
            <person name="Grigoriev I."/>
            <person name="Cullen D."/>
        </authorList>
    </citation>
    <scope>NUCLEOTIDE SEQUENCE [LARGE SCALE GENOMIC DNA]</scope>
    <source>
        <strain evidence="1 2">MAD-698-R-SB12</strain>
    </source>
</reference>
<organism evidence="1 2">
    <name type="scientific">Postia placenta MAD-698-R-SB12</name>
    <dbReference type="NCBI Taxonomy" id="670580"/>
    <lineage>
        <taxon>Eukaryota</taxon>
        <taxon>Fungi</taxon>
        <taxon>Dikarya</taxon>
        <taxon>Basidiomycota</taxon>
        <taxon>Agaricomycotina</taxon>
        <taxon>Agaricomycetes</taxon>
        <taxon>Polyporales</taxon>
        <taxon>Adustoporiaceae</taxon>
        <taxon>Rhodonia</taxon>
    </lineage>
</organism>
<gene>
    <name evidence="1" type="ORF">POSPLADRAFT_1062589</name>
</gene>
<name>A0A1X6MJA8_9APHY</name>
<accession>A0A1X6MJA8</accession>
<sequence>MRRRAIDVASTPPASNCARLYTISGAARRLRAGPRPIALPTREQAVRLRGGGRGLRARGQAHAREKERRVRELLRLARLALAVLLRHDVDDAREGVIFEAFKSRASGESEARARLRHDEVPDLVKGLPGYAGINRKDYDYVLEEAGFSKSPAVDIDQFLEICVELREVIFASVPSCSPKIERLRNPVKKSGGGV</sequence>
<dbReference type="EMBL" id="KZ110613">
    <property type="protein sequence ID" value="OSX56428.1"/>
    <property type="molecule type" value="Genomic_DNA"/>
</dbReference>
<dbReference type="GeneID" id="36326484"/>